<sequence>MADILLVAFVLASVAILLRRGHERRVSRRRVLEQARGQAHELPAMLPLPDAAELPGADPSRPIHVRSPAVIEGRAERWPCPVCEGDMRSQGQQVETLGGRRLRVVQLRCVRCGFARPAYFSLEQPASGQGEAPN</sequence>
<accession>A6G528</accession>
<name>A6G528_9BACT</name>
<proteinExistence type="predicted"/>
<dbReference type="AlphaFoldDB" id="A6G528"/>
<comment type="caution">
    <text evidence="1">The sequence shown here is derived from an EMBL/GenBank/DDBJ whole genome shotgun (WGS) entry which is preliminary data.</text>
</comment>
<reference evidence="1 2" key="1">
    <citation type="submission" date="2007-06" db="EMBL/GenBank/DDBJ databases">
        <authorList>
            <person name="Shimkets L."/>
            <person name="Ferriera S."/>
            <person name="Johnson J."/>
            <person name="Kravitz S."/>
            <person name="Beeson K."/>
            <person name="Sutton G."/>
            <person name="Rogers Y.-H."/>
            <person name="Friedman R."/>
            <person name="Frazier M."/>
            <person name="Venter J.C."/>
        </authorList>
    </citation>
    <scope>NUCLEOTIDE SEQUENCE [LARGE SCALE GENOMIC DNA]</scope>
    <source>
        <strain evidence="1 2">SIR-1</strain>
    </source>
</reference>
<dbReference type="STRING" id="391625.PPSIR1_06848"/>
<gene>
    <name evidence="1" type="ORF">PPSIR1_06848</name>
</gene>
<evidence type="ECO:0000313" key="2">
    <source>
        <dbReference type="Proteomes" id="UP000005801"/>
    </source>
</evidence>
<evidence type="ECO:0000313" key="1">
    <source>
        <dbReference type="EMBL" id="EDM78940.1"/>
    </source>
</evidence>
<dbReference type="Proteomes" id="UP000005801">
    <property type="component" value="Unassembled WGS sequence"/>
</dbReference>
<dbReference type="RefSeq" id="WP_006971827.1">
    <property type="nucleotide sequence ID" value="NZ_ABCS01000024.1"/>
</dbReference>
<keyword evidence="2" id="KW-1185">Reference proteome</keyword>
<dbReference type="EMBL" id="ABCS01000024">
    <property type="protein sequence ID" value="EDM78940.1"/>
    <property type="molecule type" value="Genomic_DNA"/>
</dbReference>
<dbReference type="OrthoDB" id="5522297at2"/>
<organism evidence="1 2">
    <name type="scientific">Plesiocystis pacifica SIR-1</name>
    <dbReference type="NCBI Taxonomy" id="391625"/>
    <lineage>
        <taxon>Bacteria</taxon>
        <taxon>Pseudomonadati</taxon>
        <taxon>Myxococcota</taxon>
        <taxon>Polyangia</taxon>
        <taxon>Nannocystales</taxon>
        <taxon>Nannocystaceae</taxon>
        <taxon>Plesiocystis</taxon>
    </lineage>
</organism>
<protein>
    <submittedName>
        <fullName evidence="1">Uncharacterized protein</fullName>
    </submittedName>
</protein>